<accession>A0ABW9ZDA2</accession>
<dbReference type="Pfam" id="PF26137">
    <property type="entry name" value="Toxin_SdpC"/>
    <property type="match status" value="1"/>
</dbReference>
<dbReference type="Proteomes" id="UP000798602">
    <property type="component" value="Unassembled WGS sequence"/>
</dbReference>
<keyword evidence="1" id="KW-0732">Signal</keyword>
<reference evidence="3" key="1">
    <citation type="submission" date="2020-01" db="EMBL/GenBank/DDBJ databases">
        <title>Sphingomonas sp. strain CSW-10.</title>
        <authorList>
            <person name="Chen W.-M."/>
        </authorList>
    </citation>
    <scope>NUCLEOTIDE SEQUENCE [LARGE SCALE GENOMIC DNA]</scope>
    <source>
        <strain evidence="3">NST-5</strain>
    </source>
</reference>
<keyword evidence="3" id="KW-1185">Reference proteome</keyword>
<sequence>MKKALFIFSMLLTLSVGSFAKTTLSVKDVKIIDRSGEQIFREVIFFEGEVFTMNLPAFRDLRSINQRLTPEQRSARSATFDKIIELIKKQDASYFANFKSKILSDNPYTVIQAITEARSIVATSIGLVEEYNQIENYMITHRDRYDLTKDEDYNRLKSDLRSQYNQRTVDNKMARVVIYGGIVIDPGQGLLYMIAIVLPMPPVVGGSQLFTNNVNMLEYESFVRQVITRY</sequence>
<evidence type="ECO:0000256" key="1">
    <source>
        <dbReference type="SAM" id="SignalP"/>
    </source>
</evidence>
<evidence type="ECO:0000313" key="2">
    <source>
        <dbReference type="EMBL" id="NBL65070.1"/>
    </source>
</evidence>
<feature type="chain" id="PRO_5047307659" description="DUF4294 domain-containing protein" evidence="1">
    <location>
        <begin position="21"/>
        <end position="230"/>
    </location>
</feature>
<dbReference type="RefSeq" id="WP_166536901.1">
    <property type="nucleotide sequence ID" value="NZ_JAABLM010000008.1"/>
</dbReference>
<dbReference type="InterPro" id="IPR023888">
    <property type="entry name" value="SdpC-like"/>
</dbReference>
<name>A0ABW9ZDA2_9FLAO</name>
<dbReference type="EMBL" id="JAABLM010000008">
    <property type="protein sequence ID" value="NBL65070.1"/>
    <property type="molecule type" value="Genomic_DNA"/>
</dbReference>
<protein>
    <recommendedName>
        <fullName evidence="4">DUF4294 domain-containing protein</fullName>
    </recommendedName>
</protein>
<evidence type="ECO:0000313" key="3">
    <source>
        <dbReference type="Proteomes" id="UP000798602"/>
    </source>
</evidence>
<organism evidence="2 3">
    <name type="scientific">Flavobacterium ichthyis</name>
    <dbReference type="NCBI Taxonomy" id="2698827"/>
    <lineage>
        <taxon>Bacteria</taxon>
        <taxon>Pseudomonadati</taxon>
        <taxon>Bacteroidota</taxon>
        <taxon>Flavobacteriia</taxon>
        <taxon>Flavobacteriales</taxon>
        <taxon>Flavobacteriaceae</taxon>
        <taxon>Flavobacterium</taxon>
    </lineage>
</organism>
<gene>
    <name evidence="2" type="ORF">GV828_07645</name>
</gene>
<feature type="signal peptide" evidence="1">
    <location>
        <begin position="1"/>
        <end position="20"/>
    </location>
</feature>
<comment type="caution">
    <text evidence="2">The sequence shown here is derived from an EMBL/GenBank/DDBJ whole genome shotgun (WGS) entry which is preliminary data.</text>
</comment>
<proteinExistence type="predicted"/>
<evidence type="ECO:0008006" key="4">
    <source>
        <dbReference type="Google" id="ProtNLM"/>
    </source>
</evidence>